<dbReference type="AlphaFoldDB" id="A0A2T0N5W1"/>
<dbReference type="InterPro" id="IPR050251">
    <property type="entry name" value="HpcH-HpaI_aldolase"/>
</dbReference>
<dbReference type="RefSeq" id="WP_106238142.1">
    <property type="nucleotide sequence ID" value="NZ_JBFAIL010000008.1"/>
</dbReference>
<organism evidence="5 6">
    <name type="scientific">Nonomuraea fuscirosea</name>
    <dbReference type="NCBI Taxonomy" id="1291556"/>
    <lineage>
        <taxon>Bacteria</taxon>
        <taxon>Bacillati</taxon>
        <taxon>Actinomycetota</taxon>
        <taxon>Actinomycetes</taxon>
        <taxon>Streptosporangiales</taxon>
        <taxon>Streptosporangiaceae</taxon>
        <taxon>Nonomuraea</taxon>
    </lineage>
</organism>
<dbReference type="InterPro" id="IPR015813">
    <property type="entry name" value="Pyrv/PenolPyrv_kinase-like_dom"/>
</dbReference>
<dbReference type="SUPFAM" id="SSF51621">
    <property type="entry name" value="Phosphoenolpyruvate/pyruvate domain"/>
    <property type="match status" value="1"/>
</dbReference>
<dbReference type="GO" id="GO:0046872">
    <property type="term" value="F:metal ion binding"/>
    <property type="evidence" value="ECO:0007669"/>
    <property type="project" value="UniProtKB-KW"/>
</dbReference>
<comment type="similarity">
    <text evidence="1">Belongs to the HpcH/HpaI aldolase family.</text>
</comment>
<feature type="domain" description="HpcH/HpaI aldolase/citrate lyase" evidence="4">
    <location>
        <begin position="17"/>
        <end position="237"/>
    </location>
</feature>
<dbReference type="InterPro" id="IPR005000">
    <property type="entry name" value="Aldolase/citrate-lyase_domain"/>
</dbReference>
<protein>
    <submittedName>
        <fullName evidence="5">2-dehydro-3-deoxyglucarate aldolase/4-hydroxy-2-oxoheptanedioate aldolase</fullName>
    </submittedName>
</protein>
<dbReference type="Pfam" id="PF03328">
    <property type="entry name" value="HpcH_HpaI"/>
    <property type="match status" value="1"/>
</dbReference>
<dbReference type="GO" id="GO:0005737">
    <property type="term" value="C:cytoplasm"/>
    <property type="evidence" value="ECO:0007669"/>
    <property type="project" value="TreeGrafter"/>
</dbReference>
<keyword evidence="6" id="KW-1185">Reference proteome</keyword>
<evidence type="ECO:0000259" key="4">
    <source>
        <dbReference type="Pfam" id="PF03328"/>
    </source>
</evidence>
<dbReference type="GO" id="GO:0016832">
    <property type="term" value="F:aldehyde-lyase activity"/>
    <property type="evidence" value="ECO:0007669"/>
    <property type="project" value="TreeGrafter"/>
</dbReference>
<gene>
    <name evidence="5" type="ORF">B0I32_104528</name>
</gene>
<name>A0A2T0N5W1_9ACTN</name>
<dbReference type="EMBL" id="PVNG01000004">
    <property type="protein sequence ID" value="PRX67771.1"/>
    <property type="molecule type" value="Genomic_DNA"/>
</dbReference>
<dbReference type="Proteomes" id="UP000238312">
    <property type="component" value="Unassembled WGS sequence"/>
</dbReference>
<sequence length="254" mass="26774">MRMLQRLRDTDTCLVGTWVKIPALETIELLARAGFDFVVADMEHSPMTLESTYRAIVVAQGLGMHALVRVPDAGGSHLQRVLDAGADGILVPHVTGPADAGRAMSGMLFPPRGDRGLGTTSRAGTWGLDATADYVRRGDEETLRIPQLEDLSALEQAEEILDTPGLNAAFLGMGDLTMSTGLSATDPLLQRHSDNLLKAARARNIPLGTACRGAAAAREAAGRGFSFVMIGNDAGIFGSAAAELRRAAGSLPRV</sequence>
<keyword evidence="2" id="KW-0479">Metal-binding</keyword>
<evidence type="ECO:0000313" key="6">
    <source>
        <dbReference type="Proteomes" id="UP000238312"/>
    </source>
</evidence>
<evidence type="ECO:0000256" key="2">
    <source>
        <dbReference type="ARBA" id="ARBA00022723"/>
    </source>
</evidence>
<dbReference type="Gene3D" id="3.20.20.60">
    <property type="entry name" value="Phosphoenolpyruvate-binding domains"/>
    <property type="match status" value="1"/>
</dbReference>
<evidence type="ECO:0000256" key="3">
    <source>
        <dbReference type="ARBA" id="ARBA00023239"/>
    </source>
</evidence>
<proteinExistence type="inferred from homology"/>
<evidence type="ECO:0000256" key="1">
    <source>
        <dbReference type="ARBA" id="ARBA00005568"/>
    </source>
</evidence>
<keyword evidence="3" id="KW-0456">Lyase</keyword>
<accession>A0A2T0N5W1</accession>
<dbReference type="PANTHER" id="PTHR30502">
    <property type="entry name" value="2-KETO-3-DEOXY-L-RHAMNONATE ALDOLASE"/>
    <property type="match status" value="1"/>
</dbReference>
<dbReference type="PANTHER" id="PTHR30502:SF0">
    <property type="entry name" value="PHOSPHOENOLPYRUVATE CARBOXYLASE FAMILY PROTEIN"/>
    <property type="match status" value="1"/>
</dbReference>
<dbReference type="InterPro" id="IPR040442">
    <property type="entry name" value="Pyrv_kinase-like_dom_sf"/>
</dbReference>
<dbReference type="OrthoDB" id="3353438at2"/>
<comment type="caution">
    <text evidence="5">The sequence shown here is derived from an EMBL/GenBank/DDBJ whole genome shotgun (WGS) entry which is preliminary data.</text>
</comment>
<evidence type="ECO:0000313" key="5">
    <source>
        <dbReference type="EMBL" id="PRX67771.1"/>
    </source>
</evidence>
<reference evidence="5 6" key="1">
    <citation type="submission" date="2018-03" db="EMBL/GenBank/DDBJ databases">
        <title>Genomic Encyclopedia of Type Strains, Phase III (KMG-III): the genomes of soil and plant-associated and newly described type strains.</title>
        <authorList>
            <person name="Whitman W."/>
        </authorList>
    </citation>
    <scope>NUCLEOTIDE SEQUENCE [LARGE SCALE GENOMIC DNA]</scope>
    <source>
        <strain evidence="5 6">CGMCC 4.7104</strain>
    </source>
</reference>